<evidence type="ECO:0000256" key="1">
    <source>
        <dbReference type="ARBA" id="ARBA00000085"/>
    </source>
</evidence>
<dbReference type="CDD" id="cd16917">
    <property type="entry name" value="HATPase_UhpB-NarQ-NarX-like"/>
    <property type="match status" value="1"/>
</dbReference>
<sequence>MTLENRYDLLRRRPRLFDGLIVGGFVFVSLLVAFASWWLALVGVAISIPLWWRRTRPLWCAGTMFVACLVQLATHNNVLPADVAPLFAIYATAAYGLTKQTRLVGLVLGLLGAVAGGVRWGLIDPGGAKTHAVNIALMTVFLTMVAVSSWVLGDLLRTRRAVLDQLQKQNRALERDQEQRTAIAAQEERSRIAREMHDVVAHSLAVVVVQADGGAYAARSGSQDTATALERAATTLETIGDAAREALTETRRLVGVLREPGSEMELAPQAGLDAIAGVAERTTAAGVPTTFEVSGEPGDVPRDAELAAYRVVQESLTNVMKHAGPQASAHVRLEHRPGEIVISVVDDGRGSDTVSDGEGNGIPGMRERVQIYGGTLEAGPRRGPGFAVQATIPVTQEVRSTTRSNA</sequence>
<dbReference type="InterPro" id="IPR050482">
    <property type="entry name" value="Sensor_HK_TwoCompSys"/>
</dbReference>
<evidence type="ECO:0000256" key="10">
    <source>
        <dbReference type="SAM" id="Phobius"/>
    </source>
</evidence>
<organism evidence="12 13">
    <name type="scientific">Luteipulveratus mongoliensis</name>
    <dbReference type="NCBI Taxonomy" id="571913"/>
    <lineage>
        <taxon>Bacteria</taxon>
        <taxon>Bacillati</taxon>
        <taxon>Actinomycetota</taxon>
        <taxon>Actinomycetes</taxon>
        <taxon>Micrococcales</taxon>
        <taxon>Dermacoccaceae</taxon>
        <taxon>Luteipulveratus</taxon>
    </lineage>
</organism>
<keyword evidence="4" id="KW-0808">Transferase</keyword>
<feature type="transmembrane region" description="Helical" evidence="10">
    <location>
        <begin position="79"/>
        <end position="97"/>
    </location>
</feature>
<dbReference type="GO" id="GO:0000155">
    <property type="term" value="F:phosphorelay sensor kinase activity"/>
    <property type="evidence" value="ECO:0007669"/>
    <property type="project" value="InterPro"/>
</dbReference>
<evidence type="ECO:0000313" key="12">
    <source>
        <dbReference type="EMBL" id="AKU15355.1"/>
    </source>
</evidence>
<reference evidence="12 13" key="1">
    <citation type="submission" date="2015-03" db="EMBL/GenBank/DDBJ databases">
        <title>Luteipulveratus halotolerans sp. nov., a novel actinobacterium (Dermacoccaceae) from Sarawak, Malaysia.</title>
        <authorList>
            <person name="Juboi H."/>
            <person name="Basik A."/>
            <person name="Shamsul S.S."/>
            <person name="Arnold P."/>
            <person name="Schmitt E.K."/>
            <person name="Sanglier J.-J."/>
            <person name="Yeo T."/>
        </authorList>
    </citation>
    <scope>NUCLEOTIDE SEQUENCE [LARGE SCALE GENOMIC DNA]</scope>
    <source>
        <strain evidence="12 13">MN07-A0370</strain>
    </source>
</reference>
<keyword evidence="10" id="KW-1133">Transmembrane helix</keyword>
<keyword evidence="3" id="KW-0597">Phosphoprotein</keyword>
<dbReference type="Gene3D" id="1.20.5.1930">
    <property type="match status" value="1"/>
</dbReference>
<dbReference type="AlphaFoldDB" id="A0A0K1JFI5"/>
<feature type="domain" description="Histidine kinase/HSP90-like ATPase" evidence="11">
    <location>
        <begin position="303"/>
        <end position="396"/>
    </location>
</feature>
<evidence type="ECO:0000256" key="4">
    <source>
        <dbReference type="ARBA" id="ARBA00022679"/>
    </source>
</evidence>
<evidence type="ECO:0000256" key="8">
    <source>
        <dbReference type="ARBA" id="ARBA00023012"/>
    </source>
</evidence>
<dbReference type="InterPro" id="IPR011712">
    <property type="entry name" value="Sig_transdc_His_kin_sub3_dim/P"/>
</dbReference>
<keyword evidence="5" id="KW-0547">Nucleotide-binding</keyword>
<evidence type="ECO:0000259" key="11">
    <source>
        <dbReference type="SMART" id="SM00387"/>
    </source>
</evidence>
<evidence type="ECO:0000256" key="7">
    <source>
        <dbReference type="ARBA" id="ARBA00022840"/>
    </source>
</evidence>
<dbReference type="Pfam" id="PF23539">
    <property type="entry name" value="DUF7134"/>
    <property type="match status" value="1"/>
</dbReference>
<dbReference type="InterPro" id="IPR003594">
    <property type="entry name" value="HATPase_dom"/>
</dbReference>
<name>A0A0K1JFI5_9MICO</name>
<dbReference type="OrthoDB" id="227596at2"/>
<feature type="transmembrane region" description="Helical" evidence="10">
    <location>
        <begin position="20"/>
        <end position="45"/>
    </location>
</feature>
<evidence type="ECO:0000256" key="3">
    <source>
        <dbReference type="ARBA" id="ARBA00022553"/>
    </source>
</evidence>
<keyword evidence="9" id="KW-0175">Coiled coil</keyword>
<evidence type="ECO:0000313" key="13">
    <source>
        <dbReference type="Proteomes" id="UP000066480"/>
    </source>
</evidence>
<dbReference type="GO" id="GO:0016020">
    <property type="term" value="C:membrane"/>
    <property type="evidence" value="ECO:0007669"/>
    <property type="project" value="InterPro"/>
</dbReference>
<dbReference type="EMBL" id="CP011112">
    <property type="protein sequence ID" value="AKU15355.1"/>
    <property type="molecule type" value="Genomic_DNA"/>
</dbReference>
<dbReference type="KEGG" id="lmoi:VV02_04875"/>
<dbReference type="PATRIC" id="fig|571913.6.peg.995"/>
<dbReference type="Pfam" id="PF02518">
    <property type="entry name" value="HATPase_c"/>
    <property type="match status" value="1"/>
</dbReference>
<keyword evidence="10" id="KW-0812">Transmembrane</keyword>
<keyword evidence="8" id="KW-0902">Two-component regulatory system</keyword>
<keyword evidence="10" id="KW-0472">Membrane</keyword>
<dbReference type="EC" id="2.7.13.3" evidence="2"/>
<evidence type="ECO:0000256" key="6">
    <source>
        <dbReference type="ARBA" id="ARBA00022777"/>
    </source>
</evidence>
<evidence type="ECO:0000256" key="5">
    <source>
        <dbReference type="ARBA" id="ARBA00022741"/>
    </source>
</evidence>
<keyword evidence="6" id="KW-0418">Kinase</keyword>
<evidence type="ECO:0000256" key="2">
    <source>
        <dbReference type="ARBA" id="ARBA00012438"/>
    </source>
</evidence>
<keyword evidence="13" id="KW-1185">Reference proteome</keyword>
<dbReference type="SUPFAM" id="SSF55874">
    <property type="entry name" value="ATPase domain of HSP90 chaperone/DNA topoisomerase II/histidine kinase"/>
    <property type="match status" value="1"/>
</dbReference>
<dbReference type="GO" id="GO:0046983">
    <property type="term" value="F:protein dimerization activity"/>
    <property type="evidence" value="ECO:0007669"/>
    <property type="project" value="InterPro"/>
</dbReference>
<dbReference type="PANTHER" id="PTHR24421:SF10">
    <property type="entry name" value="NITRATE_NITRITE SENSOR PROTEIN NARQ"/>
    <property type="match status" value="1"/>
</dbReference>
<dbReference type="RefSeq" id="WP_052590230.1">
    <property type="nucleotide sequence ID" value="NZ_CP011112.1"/>
</dbReference>
<dbReference type="Gene3D" id="3.30.565.10">
    <property type="entry name" value="Histidine kinase-like ATPase, C-terminal domain"/>
    <property type="match status" value="1"/>
</dbReference>
<dbReference type="SMART" id="SM00387">
    <property type="entry name" value="HATPase_c"/>
    <property type="match status" value="1"/>
</dbReference>
<dbReference type="STRING" id="571913.VV02_04875"/>
<proteinExistence type="predicted"/>
<dbReference type="GO" id="GO:0005524">
    <property type="term" value="F:ATP binding"/>
    <property type="evidence" value="ECO:0007669"/>
    <property type="project" value="UniProtKB-KW"/>
</dbReference>
<feature type="coiled-coil region" evidence="9">
    <location>
        <begin position="156"/>
        <end position="183"/>
    </location>
</feature>
<dbReference type="InterPro" id="IPR036890">
    <property type="entry name" value="HATPase_C_sf"/>
</dbReference>
<dbReference type="Proteomes" id="UP000066480">
    <property type="component" value="Chromosome"/>
</dbReference>
<protein>
    <recommendedName>
        <fullName evidence="2">histidine kinase</fullName>
        <ecNumber evidence="2">2.7.13.3</ecNumber>
    </recommendedName>
</protein>
<evidence type="ECO:0000256" key="9">
    <source>
        <dbReference type="SAM" id="Coils"/>
    </source>
</evidence>
<dbReference type="InterPro" id="IPR055558">
    <property type="entry name" value="DUF7134"/>
</dbReference>
<dbReference type="Pfam" id="PF07730">
    <property type="entry name" value="HisKA_3"/>
    <property type="match status" value="1"/>
</dbReference>
<gene>
    <name evidence="12" type="ORF">VV02_04875</name>
</gene>
<comment type="catalytic activity">
    <reaction evidence="1">
        <text>ATP + protein L-histidine = ADP + protein N-phospho-L-histidine.</text>
        <dbReference type="EC" id="2.7.13.3"/>
    </reaction>
</comment>
<feature type="transmembrane region" description="Helical" evidence="10">
    <location>
        <begin position="104"/>
        <end position="123"/>
    </location>
</feature>
<feature type="transmembrane region" description="Helical" evidence="10">
    <location>
        <begin position="135"/>
        <end position="156"/>
    </location>
</feature>
<dbReference type="PANTHER" id="PTHR24421">
    <property type="entry name" value="NITRATE/NITRITE SENSOR PROTEIN NARX-RELATED"/>
    <property type="match status" value="1"/>
</dbReference>
<keyword evidence="7" id="KW-0067">ATP-binding</keyword>
<accession>A0A0K1JFI5</accession>